<proteinExistence type="inferred from homology"/>
<dbReference type="GO" id="GO:0009279">
    <property type="term" value="C:cell outer membrane"/>
    <property type="evidence" value="ECO:0007669"/>
    <property type="project" value="UniProtKB-SubCell"/>
</dbReference>
<dbReference type="InterPro" id="IPR036942">
    <property type="entry name" value="Beta-barrel_TonB_sf"/>
</dbReference>
<sequence>MRLSNNPLYKAIRAGLTVGVIGAVGFTGTAFAQQDQDSEERTLDRIEVTGSRIRQVDLETAQPVLTISREDIEAQGLTSVADILQNMTAAGTPPISRSEPLSSGESVGGLYIDMRNLGATRTLVLINGKRLGTTTGGLQDLSQVPASIIERIEVLKDGASSIYGSDAIAGVVNIITRRNFTGAEVNLYYGEYGEGDGPRQAYDFTIGMAGERGHIVMSAEYNKEEGIFAPDRWYTADSYPGYPQYSYTTVGQYGRFLHGGTYWVADPGSDARTFTGFHPQDGTPGTGDVSRSSDQMHIYNPLERKGVYVSGAYDVTDWARFTTDVGYTHRFSEMQVAGYPYQSGSSWAGGTIPNTHMSPDSWFNPVGNWGTGENTGLLTWTRRGWEVPRYTGYDADTWRFTGGFDGAFDIGDRFFNWDVGYMYTRSTQLQTGTGNLQPSRVSAAVGPSFMNSSGVVQCGTPDAPISLTSCVPWNPFAGFGRGSIANSLDDPAVVNFLFPREHTIAETSTTAYYANFSGTLFTLPAGDLGFAVGYEYRREQGLYAPDALRQSGDHSSLASTTTQGGYSVDEFYAEIDVPILAEIPGFYELSLNAAARYSDFSTFGDTTNAKLGLRWRPFEDLLICGTWAEGFRAPSIAGLYGGGSQTFTTNFHDPCDARFGDAANTARCQADTGHARIWDPAEWGGSGPNVYRQLRQGFIPTQARADQTPVPFFSGSNPLLQPETSESKTIGAVWSVGFIEGLNIGVDWWNYRIENTVVSDTPNQILYDCYILNIASRCAMFTRDPVLGIVNSLSYGGRNSGYVETEGFDWDISYRFDTDFGRFGAVWNNSYTSKLNSKTDVTQEYESVHTSFGANFRLRSNLSLSWDLGDFGVTWGMRYYSAMKEECYFDEICTHPDYAAPDTQGIITPINRVGSNTFHDLQFRWNAPWGATVALGANNVTDHEGPVMFSQPNSNFAYYGGFDLGRFWYAKYKQTF</sequence>
<dbReference type="PROSITE" id="PS52016">
    <property type="entry name" value="TONB_DEPENDENT_REC_3"/>
    <property type="match status" value="1"/>
</dbReference>
<dbReference type="Gene3D" id="2.170.130.10">
    <property type="entry name" value="TonB-dependent receptor, plug domain"/>
    <property type="match status" value="1"/>
</dbReference>
<feature type="domain" description="TonB-dependent receptor plug" evidence="11">
    <location>
        <begin position="59"/>
        <end position="171"/>
    </location>
</feature>
<organism evidence="12 13">
    <name type="scientific">Pseudofulvimonas gallinarii</name>
    <dbReference type="NCBI Taxonomy" id="634155"/>
    <lineage>
        <taxon>Bacteria</taxon>
        <taxon>Pseudomonadati</taxon>
        <taxon>Pseudomonadota</taxon>
        <taxon>Gammaproteobacteria</taxon>
        <taxon>Lysobacterales</taxon>
        <taxon>Rhodanobacteraceae</taxon>
        <taxon>Pseudofulvimonas</taxon>
    </lineage>
</organism>
<reference evidence="12 13" key="1">
    <citation type="submission" date="2019-03" db="EMBL/GenBank/DDBJ databases">
        <title>Genomic Encyclopedia of Type Strains, Phase IV (KMG-IV): sequencing the most valuable type-strain genomes for metagenomic binning, comparative biology and taxonomic classification.</title>
        <authorList>
            <person name="Goeker M."/>
        </authorList>
    </citation>
    <scope>NUCLEOTIDE SEQUENCE [LARGE SCALE GENOMIC DNA]</scope>
    <source>
        <strain evidence="12 13">DSM 21944</strain>
    </source>
</reference>
<evidence type="ECO:0000256" key="4">
    <source>
        <dbReference type="ARBA" id="ARBA00022692"/>
    </source>
</evidence>
<dbReference type="SUPFAM" id="SSF56935">
    <property type="entry name" value="Porins"/>
    <property type="match status" value="1"/>
</dbReference>
<keyword evidence="12" id="KW-0675">Receptor</keyword>
<keyword evidence="5 9" id="KW-0798">TonB box</keyword>
<dbReference type="Gene3D" id="2.40.170.20">
    <property type="entry name" value="TonB-dependent receptor, beta-barrel domain"/>
    <property type="match status" value="1"/>
</dbReference>
<evidence type="ECO:0000256" key="5">
    <source>
        <dbReference type="ARBA" id="ARBA00023077"/>
    </source>
</evidence>
<dbReference type="Pfam" id="PF00593">
    <property type="entry name" value="TonB_dep_Rec_b-barrel"/>
    <property type="match status" value="1"/>
</dbReference>
<evidence type="ECO:0000256" key="6">
    <source>
        <dbReference type="ARBA" id="ARBA00023136"/>
    </source>
</evidence>
<comment type="caution">
    <text evidence="12">The sequence shown here is derived from an EMBL/GenBank/DDBJ whole genome shotgun (WGS) entry which is preliminary data.</text>
</comment>
<dbReference type="InterPro" id="IPR012910">
    <property type="entry name" value="Plug_dom"/>
</dbReference>
<evidence type="ECO:0000259" key="10">
    <source>
        <dbReference type="Pfam" id="PF00593"/>
    </source>
</evidence>
<accession>A0A4V6NZD5</accession>
<dbReference type="AlphaFoldDB" id="A0A4V6NZD5"/>
<evidence type="ECO:0000259" key="11">
    <source>
        <dbReference type="Pfam" id="PF07715"/>
    </source>
</evidence>
<dbReference type="PANTHER" id="PTHR47234">
    <property type="match status" value="1"/>
</dbReference>
<dbReference type="PANTHER" id="PTHR47234:SF2">
    <property type="entry name" value="TONB-DEPENDENT RECEPTOR"/>
    <property type="match status" value="1"/>
</dbReference>
<keyword evidence="6 8" id="KW-0472">Membrane</keyword>
<keyword evidence="3 8" id="KW-1134">Transmembrane beta strand</keyword>
<evidence type="ECO:0000256" key="7">
    <source>
        <dbReference type="ARBA" id="ARBA00023237"/>
    </source>
</evidence>
<feature type="domain" description="TonB-dependent receptor-like beta-barrel" evidence="10">
    <location>
        <begin position="362"/>
        <end position="940"/>
    </location>
</feature>
<dbReference type="RefSeq" id="WP_123521412.1">
    <property type="nucleotide sequence ID" value="NZ_MJEV01000055.1"/>
</dbReference>
<keyword evidence="7 8" id="KW-0998">Cell outer membrane</keyword>
<dbReference type="Proteomes" id="UP000294599">
    <property type="component" value="Unassembled WGS sequence"/>
</dbReference>
<dbReference type="Pfam" id="PF07715">
    <property type="entry name" value="Plug"/>
    <property type="match status" value="1"/>
</dbReference>
<evidence type="ECO:0000256" key="8">
    <source>
        <dbReference type="PROSITE-ProRule" id="PRU01360"/>
    </source>
</evidence>
<keyword evidence="2 8" id="KW-0813">Transport</keyword>
<dbReference type="InterPro" id="IPR000531">
    <property type="entry name" value="Beta-barrel_TonB"/>
</dbReference>
<evidence type="ECO:0000256" key="1">
    <source>
        <dbReference type="ARBA" id="ARBA00004571"/>
    </source>
</evidence>
<keyword evidence="4 8" id="KW-0812">Transmembrane</keyword>
<comment type="subcellular location">
    <subcellularLocation>
        <location evidence="1 8">Cell outer membrane</location>
        <topology evidence="1 8">Multi-pass membrane protein</topology>
    </subcellularLocation>
</comment>
<evidence type="ECO:0000313" key="13">
    <source>
        <dbReference type="Proteomes" id="UP000294599"/>
    </source>
</evidence>
<dbReference type="InterPro" id="IPR039426">
    <property type="entry name" value="TonB-dep_rcpt-like"/>
</dbReference>
<evidence type="ECO:0000256" key="3">
    <source>
        <dbReference type="ARBA" id="ARBA00022452"/>
    </source>
</evidence>
<protein>
    <submittedName>
        <fullName evidence="12">Iron complex outermembrane receptor protein</fullName>
    </submittedName>
</protein>
<evidence type="ECO:0000313" key="12">
    <source>
        <dbReference type="EMBL" id="TCS99177.1"/>
    </source>
</evidence>
<dbReference type="EMBL" id="SMAF01000006">
    <property type="protein sequence ID" value="TCS99177.1"/>
    <property type="molecule type" value="Genomic_DNA"/>
</dbReference>
<dbReference type="InterPro" id="IPR037066">
    <property type="entry name" value="Plug_dom_sf"/>
</dbReference>
<name>A0A4V6NZD5_9GAMM</name>
<evidence type="ECO:0000256" key="9">
    <source>
        <dbReference type="RuleBase" id="RU003357"/>
    </source>
</evidence>
<keyword evidence="13" id="KW-1185">Reference proteome</keyword>
<gene>
    <name evidence="12" type="ORF">EDC25_10615</name>
</gene>
<evidence type="ECO:0000256" key="2">
    <source>
        <dbReference type="ARBA" id="ARBA00022448"/>
    </source>
</evidence>
<comment type="similarity">
    <text evidence="8 9">Belongs to the TonB-dependent receptor family.</text>
</comment>